<protein>
    <recommendedName>
        <fullName evidence="4">Secreted protein</fullName>
    </recommendedName>
</protein>
<keyword evidence="1" id="KW-0732">Signal</keyword>
<feature type="signal peptide" evidence="1">
    <location>
        <begin position="1"/>
        <end position="23"/>
    </location>
</feature>
<feature type="chain" id="PRO_5012438650" description="Secreted protein" evidence="1">
    <location>
        <begin position="24"/>
        <end position="281"/>
    </location>
</feature>
<evidence type="ECO:0008006" key="4">
    <source>
        <dbReference type="Google" id="ProtNLM"/>
    </source>
</evidence>
<dbReference type="GO" id="GO:0005576">
    <property type="term" value="C:extracellular region"/>
    <property type="evidence" value="ECO:0007669"/>
    <property type="project" value="InterPro"/>
</dbReference>
<dbReference type="InterPro" id="IPR036470">
    <property type="entry name" value="Elicitin_sf"/>
</dbReference>
<dbReference type="OrthoDB" id="82636at2759"/>
<gene>
    <name evidence="2" type="ORF">ACHHYP_05532</name>
</gene>
<dbReference type="EMBL" id="JNBR01000632">
    <property type="protein sequence ID" value="OQR90405.1"/>
    <property type="molecule type" value="Genomic_DNA"/>
</dbReference>
<sequence length="281" mass="29124">MMLRIALAATAVASAAALAPCSGEDVGMAVMGALMSPEAAGCAKDTGNDNIIGSVWTHAQAVKITTSSNCAQMWDQLAAGVKTLPECIYHVPTGMTSTQYAAMSFSQFANDIIASTGGLPQTPHSHSTMFRLAVATAFAVAATSALEPCTGDQVGMAIMDAMTSREAEACGQDTGNDNLLMNVWTHEQALKIAGSANCEAFWTLLSSGVKTIDECIYDPTTGMTSSQYAAQTFTQFAADLVASTAPTTTAPVMTTPVVTPLPNATQYNVTAGPTPVPQIFF</sequence>
<evidence type="ECO:0000313" key="2">
    <source>
        <dbReference type="EMBL" id="OQR90405.1"/>
    </source>
</evidence>
<evidence type="ECO:0000256" key="1">
    <source>
        <dbReference type="SAM" id="SignalP"/>
    </source>
</evidence>
<proteinExistence type="predicted"/>
<dbReference type="Gene3D" id="1.10.239.10">
    <property type="entry name" value="Elicitin domain"/>
    <property type="match status" value="1"/>
</dbReference>
<reference evidence="2 3" key="1">
    <citation type="journal article" date="2014" name="Genome Biol. Evol.">
        <title>The secreted proteins of Achlya hypogyna and Thraustotheca clavata identify the ancestral oomycete secretome and reveal gene acquisitions by horizontal gene transfer.</title>
        <authorList>
            <person name="Misner I."/>
            <person name="Blouin N."/>
            <person name="Leonard G."/>
            <person name="Richards T.A."/>
            <person name="Lane C.E."/>
        </authorList>
    </citation>
    <scope>NUCLEOTIDE SEQUENCE [LARGE SCALE GENOMIC DNA]</scope>
    <source>
        <strain evidence="2 3">ATCC 48635</strain>
    </source>
</reference>
<comment type="caution">
    <text evidence="2">The sequence shown here is derived from an EMBL/GenBank/DDBJ whole genome shotgun (WGS) entry which is preliminary data.</text>
</comment>
<dbReference type="AlphaFoldDB" id="A0A1V9YXE2"/>
<evidence type="ECO:0000313" key="3">
    <source>
        <dbReference type="Proteomes" id="UP000243579"/>
    </source>
</evidence>
<name>A0A1V9YXE2_ACHHY</name>
<organism evidence="2 3">
    <name type="scientific">Achlya hypogyna</name>
    <name type="common">Oomycete</name>
    <name type="synonym">Protoachlya hypogyna</name>
    <dbReference type="NCBI Taxonomy" id="1202772"/>
    <lineage>
        <taxon>Eukaryota</taxon>
        <taxon>Sar</taxon>
        <taxon>Stramenopiles</taxon>
        <taxon>Oomycota</taxon>
        <taxon>Saprolegniomycetes</taxon>
        <taxon>Saprolegniales</taxon>
        <taxon>Achlyaceae</taxon>
        <taxon>Achlya</taxon>
    </lineage>
</organism>
<accession>A0A1V9YXE2</accession>
<keyword evidence="3" id="KW-1185">Reference proteome</keyword>
<dbReference type="Proteomes" id="UP000243579">
    <property type="component" value="Unassembled WGS sequence"/>
</dbReference>